<gene>
    <name evidence="1" type="ORF">BJ554DRAFT_2536</name>
</gene>
<comment type="caution">
    <text evidence="1">The sequence shown here is derived from an EMBL/GenBank/DDBJ whole genome shotgun (WGS) entry which is preliminary data.</text>
</comment>
<keyword evidence="2" id="KW-1185">Reference proteome</keyword>
<dbReference type="AlphaFoldDB" id="A0A8H8DGK1"/>
<dbReference type="EMBL" id="JAEFCI010010068">
    <property type="protein sequence ID" value="KAG5457446.1"/>
    <property type="molecule type" value="Genomic_DNA"/>
</dbReference>
<name>A0A8H8DGK1_9FUNG</name>
<feature type="non-terminal residue" evidence="1">
    <location>
        <position position="1"/>
    </location>
</feature>
<evidence type="ECO:0000313" key="2">
    <source>
        <dbReference type="Proteomes" id="UP000673691"/>
    </source>
</evidence>
<proteinExistence type="predicted"/>
<reference evidence="1 2" key="1">
    <citation type="journal article" name="Sci. Rep.">
        <title>Genome-scale phylogenetic analyses confirm Olpidium as the closest living zoosporic fungus to the non-flagellated, terrestrial fungi.</title>
        <authorList>
            <person name="Chang Y."/>
            <person name="Rochon D."/>
            <person name="Sekimoto S."/>
            <person name="Wang Y."/>
            <person name="Chovatia M."/>
            <person name="Sandor L."/>
            <person name="Salamov A."/>
            <person name="Grigoriev I.V."/>
            <person name="Stajich J.E."/>
            <person name="Spatafora J.W."/>
        </authorList>
    </citation>
    <scope>NUCLEOTIDE SEQUENCE [LARGE SCALE GENOMIC DNA]</scope>
    <source>
        <strain evidence="1">S191</strain>
    </source>
</reference>
<evidence type="ECO:0000313" key="1">
    <source>
        <dbReference type="EMBL" id="KAG5457446.1"/>
    </source>
</evidence>
<sequence>GWRAPRVREPWLGARTIGDSFEGLLRASVPDSGQVSDEGLSGAQPTMAALDVQVLVAQMRSSEVRAAVVQYTKENGLFQEENVTQYLRKFEVAVRQWELTDSELLRYFRLTAHEDCEERVAAAVWLCFLLLCMVK</sequence>
<dbReference type="Proteomes" id="UP000673691">
    <property type="component" value="Unassembled WGS sequence"/>
</dbReference>
<organism evidence="1 2">
    <name type="scientific">Olpidium bornovanus</name>
    <dbReference type="NCBI Taxonomy" id="278681"/>
    <lineage>
        <taxon>Eukaryota</taxon>
        <taxon>Fungi</taxon>
        <taxon>Fungi incertae sedis</taxon>
        <taxon>Olpidiomycota</taxon>
        <taxon>Olpidiomycotina</taxon>
        <taxon>Olpidiomycetes</taxon>
        <taxon>Olpidiales</taxon>
        <taxon>Olpidiaceae</taxon>
        <taxon>Olpidium</taxon>
    </lineage>
</organism>
<accession>A0A8H8DGK1</accession>
<protein>
    <submittedName>
        <fullName evidence="1">Uncharacterized protein</fullName>
    </submittedName>
</protein>